<accession>A0A1H2RGZ3</accession>
<dbReference type="RefSeq" id="WP_090294914.1">
    <property type="nucleotide sequence ID" value="NZ_FNKI01000002.1"/>
</dbReference>
<dbReference type="Proteomes" id="UP000199592">
    <property type="component" value="Unassembled WGS sequence"/>
</dbReference>
<dbReference type="EMBL" id="FNMY01000001">
    <property type="protein sequence ID" value="SDW18657.1"/>
    <property type="molecule type" value="Genomic_DNA"/>
</dbReference>
<dbReference type="OrthoDB" id="1036397at2"/>
<gene>
    <name evidence="1" type="ORF">SAMN04487892_0645</name>
</gene>
<evidence type="ECO:0008006" key="3">
    <source>
        <dbReference type="Google" id="ProtNLM"/>
    </source>
</evidence>
<dbReference type="AlphaFoldDB" id="A0A1H2RGZ3"/>
<reference evidence="2" key="1">
    <citation type="submission" date="2016-10" db="EMBL/GenBank/DDBJ databases">
        <authorList>
            <person name="Varghese N."/>
            <person name="Submissions S."/>
        </authorList>
    </citation>
    <scope>NUCLEOTIDE SEQUENCE [LARGE SCALE GENOMIC DNA]</scope>
    <source>
        <strain evidence="2">DSM 25030</strain>
    </source>
</reference>
<name>A0A1H2RGZ3_9FLAO</name>
<sequence length="71" mass="8154">MIVHVFKTSVERKGEVKKLRPSLNGLIDHNGCWNFDLEDCDNILRVETQNLNAPIIVSLLKSEGFRCEELQ</sequence>
<evidence type="ECO:0000313" key="2">
    <source>
        <dbReference type="Proteomes" id="UP000199592"/>
    </source>
</evidence>
<protein>
    <recommendedName>
        <fullName evidence="3">Copper chaperone CopZ</fullName>
    </recommendedName>
</protein>
<keyword evidence="2" id="KW-1185">Reference proteome</keyword>
<proteinExistence type="predicted"/>
<evidence type="ECO:0000313" key="1">
    <source>
        <dbReference type="EMBL" id="SDW18657.1"/>
    </source>
</evidence>
<organism evidence="1 2">
    <name type="scientific">Flagellimonas zhangzhouensis</name>
    <dbReference type="NCBI Taxonomy" id="1073328"/>
    <lineage>
        <taxon>Bacteria</taxon>
        <taxon>Pseudomonadati</taxon>
        <taxon>Bacteroidota</taxon>
        <taxon>Flavobacteriia</taxon>
        <taxon>Flavobacteriales</taxon>
        <taxon>Flavobacteriaceae</taxon>
        <taxon>Flagellimonas</taxon>
    </lineage>
</organism>
<dbReference type="STRING" id="1073328.SAMN05216294_1997"/>